<dbReference type="GO" id="GO:0000272">
    <property type="term" value="P:polysaccharide catabolic process"/>
    <property type="evidence" value="ECO:0007669"/>
    <property type="project" value="UniProtKB-KW"/>
</dbReference>
<keyword evidence="5" id="KW-0732">Signal</keyword>
<evidence type="ECO:0000313" key="8">
    <source>
        <dbReference type="EMBL" id="TWH10934.1"/>
    </source>
</evidence>
<dbReference type="InterPro" id="IPR001701">
    <property type="entry name" value="Glyco_hydro_9"/>
</dbReference>
<organism evidence="8 9">
    <name type="scientific">Pseudoxanthomonas taiwanensis J19</name>
    <dbReference type="NCBI Taxonomy" id="935569"/>
    <lineage>
        <taxon>Bacteria</taxon>
        <taxon>Pseudomonadati</taxon>
        <taxon>Pseudomonadota</taxon>
        <taxon>Gammaproteobacteria</taxon>
        <taxon>Lysobacterales</taxon>
        <taxon>Lysobacteraceae</taxon>
        <taxon>Pseudoxanthomonas</taxon>
    </lineage>
</organism>
<evidence type="ECO:0000256" key="2">
    <source>
        <dbReference type="ARBA" id="ARBA00023277"/>
    </source>
</evidence>
<feature type="domain" description="Cellulase Ig-like" evidence="7">
    <location>
        <begin position="275"/>
        <end position="352"/>
    </location>
</feature>
<feature type="compositionally biased region" description="Basic and acidic residues" evidence="4">
    <location>
        <begin position="533"/>
        <end position="550"/>
    </location>
</feature>
<dbReference type="InterPro" id="IPR012341">
    <property type="entry name" value="6hp_glycosidase-like_sf"/>
</dbReference>
<gene>
    <name evidence="8" type="ORF">L613_002200000350</name>
</gene>
<dbReference type="Pfam" id="PF02927">
    <property type="entry name" value="CelD_N"/>
    <property type="match status" value="1"/>
</dbReference>
<feature type="region of interest" description="Disordered" evidence="4">
    <location>
        <begin position="173"/>
        <end position="195"/>
    </location>
</feature>
<evidence type="ECO:0000256" key="1">
    <source>
        <dbReference type="ARBA" id="ARBA00007072"/>
    </source>
</evidence>
<dbReference type="Pfam" id="PF00759">
    <property type="entry name" value="Glyco_hydro_9"/>
    <property type="match status" value="1"/>
</dbReference>
<evidence type="ECO:0000313" key="9">
    <source>
        <dbReference type="Proteomes" id="UP000321583"/>
    </source>
</evidence>
<evidence type="ECO:0000256" key="3">
    <source>
        <dbReference type="ARBA" id="ARBA00023326"/>
    </source>
</evidence>
<dbReference type="SUPFAM" id="SSF48208">
    <property type="entry name" value="Six-hairpin glycosidases"/>
    <property type="match status" value="1"/>
</dbReference>
<name>A0A562DMZ6_9GAMM</name>
<feature type="chain" id="PRO_5021865880" evidence="5">
    <location>
        <begin position="30"/>
        <end position="829"/>
    </location>
</feature>
<evidence type="ECO:0000256" key="4">
    <source>
        <dbReference type="SAM" id="MobiDB-lite"/>
    </source>
</evidence>
<comment type="caution">
    <text evidence="8">The sequence shown here is derived from an EMBL/GenBank/DDBJ whole genome shotgun (WGS) entry which is preliminary data.</text>
</comment>
<dbReference type="Gene3D" id="2.60.40.10">
    <property type="entry name" value="Immunoglobulins"/>
    <property type="match status" value="1"/>
</dbReference>
<dbReference type="EMBL" id="VLJS01000050">
    <property type="protein sequence ID" value="TWH10934.1"/>
    <property type="molecule type" value="Genomic_DNA"/>
</dbReference>
<dbReference type="Proteomes" id="UP000321583">
    <property type="component" value="Unassembled WGS sequence"/>
</dbReference>
<keyword evidence="2" id="KW-0119">Carbohydrate metabolism</keyword>
<accession>A0A562DMZ6</accession>
<dbReference type="InterPro" id="IPR013783">
    <property type="entry name" value="Ig-like_fold"/>
</dbReference>
<dbReference type="AlphaFoldDB" id="A0A562DMZ6"/>
<dbReference type="OrthoDB" id="5936802at2"/>
<keyword evidence="3" id="KW-0624">Polysaccharide degradation</keyword>
<feature type="region of interest" description="Disordered" evidence="4">
    <location>
        <begin position="528"/>
        <end position="550"/>
    </location>
</feature>
<dbReference type="InterPro" id="IPR004197">
    <property type="entry name" value="Cellulase_Ig-like"/>
</dbReference>
<dbReference type="InterPro" id="IPR014756">
    <property type="entry name" value="Ig_E-set"/>
</dbReference>
<dbReference type="CDD" id="cd02850">
    <property type="entry name" value="E_set_Cellulase_N"/>
    <property type="match status" value="1"/>
</dbReference>
<dbReference type="RefSeq" id="WP_019399086.1">
    <property type="nucleotide sequence ID" value="NZ_VLJS01000050.1"/>
</dbReference>
<keyword evidence="9" id="KW-1185">Reference proteome</keyword>
<feature type="signal peptide" evidence="5">
    <location>
        <begin position="1"/>
        <end position="29"/>
    </location>
</feature>
<protein>
    <submittedName>
        <fullName evidence="8">Cellulase-like Ig domain-containing protein</fullName>
    </submittedName>
</protein>
<dbReference type="InterPro" id="IPR008928">
    <property type="entry name" value="6-hairpin_glycosidase_sf"/>
</dbReference>
<dbReference type="GO" id="GO:0008810">
    <property type="term" value="F:cellulase activity"/>
    <property type="evidence" value="ECO:0007669"/>
    <property type="project" value="InterPro"/>
</dbReference>
<feature type="domain" description="Glycoside hydrolase family 9" evidence="6">
    <location>
        <begin position="392"/>
        <end position="814"/>
    </location>
</feature>
<reference evidence="8 9" key="1">
    <citation type="submission" date="2019-07" db="EMBL/GenBank/DDBJ databases">
        <title>Genome sequencing of lignin-degrading bacterial isolates.</title>
        <authorList>
            <person name="Gladden J."/>
        </authorList>
    </citation>
    <scope>NUCLEOTIDE SEQUENCE [LARGE SCALE GENOMIC DNA]</scope>
    <source>
        <strain evidence="8 9">J19</strain>
    </source>
</reference>
<evidence type="ECO:0000256" key="5">
    <source>
        <dbReference type="SAM" id="SignalP"/>
    </source>
</evidence>
<sequence>MSPRRSPRSIRARSVLAAALLAALPPALAEPLRLTEQEYFSRPGLDVLVFNNYYDGLFSDAKHAGVELIHHGVRTATNGDVRLSPTPEQWDPVAQLVERKVDPRTGTVTTRLAYPKENFEYSIQVSPQGEGVRVQVLLDKPLPKSLQGRAGFNLEFLPSAYFGKSWVAAGEGERSGQFPRYPTGPTGRDAGGKPVRLPITTGKRLVLAPEDPQRRVTIESRSGELGLYDGRNQAQNGWFVVRTLLPAGKRGAVLDWSVEGHTLPGWTRDPVIGHSQVGYHPAQRKVAVLETDPRAAAPGPARLLRIGADGSQSEVLAATPAPWGRYLRYQYYTFDFSSVREPGLYVIEAAGQRTHAFRIAEDVYAEAWHPTLDVFFPVQMDHMFVNEAYRVWHGRPHMDDARQVAPNHEHFDLFGQGPELDSPFQPGEHIPGLNYGGWFDAGDFDIRTQTHYATVLSMVDTWERFRPERDETSIDQQRKHVEIHVPDGKPDLLQQIEHGTLALIAQHRVFGHAIPGIVEPDLGQYTHLGDASTKTDGKVHDPNDPDSPADDRWAFTTATTALNYGSAAALAAASRALRGYNDALAEECLETARKAWDFEQSREPNLFRVGNTTGGHPDDEQLRAAAQLLLSTGDAKYAEAIRALWPSVGGERFGFNIPALLAALPKMDDAFRAQVRARAERLREEFAPMLGENPYGVPITRGGWAGNGAVVGVAIANYHLHKAFPDLFDAEPTLRGLDYLYGTHPDSNISFVSAVGARSKEVAYGNNRADFSFIAGGVVPGVLVLKPDFPENKEDWPFFWGQNEYVIDLAANYIFLVHAAQDVLQARKP</sequence>
<comment type="similarity">
    <text evidence="1">Belongs to the glycosyl hydrolase 9 (cellulase E) family.</text>
</comment>
<proteinExistence type="inferred from homology"/>
<evidence type="ECO:0000259" key="6">
    <source>
        <dbReference type="Pfam" id="PF00759"/>
    </source>
</evidence>
<dbReference type="SUPFAM" id="SSF81296">
    <property type="entry name" value="E set domains"/>
    <property type="match status" value="1"/>
</dbReference>
<dbReference type="Gene3D" id="1.50.10.10">
    <property type="match status" value="1"/>
</dbReference>
<evidence type="ECO:0000259" key="7">
    <source>
        <dbReference type="Pfam" id="PF02927"/>
    </source>
</evidence>